<comment type="caution">
    <text evidence="1">The sequence shown here is derived from an EMBL/GenBank/DDBJ whole genome shotgun (WGS) entry which is preliminary data.</text>
</comment>
<sequence length="46" mass="5169">MLGAGVNDNIELSNYGIMARTKINAHFDANILLNLTDFSKNRKNFI</sequence>
<reference evidence="1 2" key="1">
    <citation type="journal article" date="2013" name="Genome Announc.">
        <title>Draft Genome Sequence of Arcticibacter svalbardensis Strain MN12-7T, a Member of the Family Sphingobacteriaceae Isolated from an Arctic Soil Sample.</title>
        <authorList>
            <person name="Shivaji S."/>
            <person name="Ara S."/>
            <person name="Prasad S."/>
            <person name="Manasa B.P."/>
            <person name="Begum Z."/>
            <person name="Singh A."/>
            <person name="Kumar Pinnaka A."/>
        </authorList>
    </citation>
    <scope>NUCLEOTIDE SEQUENCE [LARGE SCALE GENOMIC DNA]</scope>
    <source>
        <strain evidence="1 2">MN12-7</strain>
    </source>
</reference>
<evidence type="ECO:0000313" key="1">
    <source>
        <dbReference type="EMBL" id="EOR92738.1"/>
    </source>
</evidence>
<dbReference type="STRING" id="1150600.ADIARSV_4250"/>
<dbReference type="Proteomes" id="UP000014174">
    <property type="component" value="Unassembled WGS sequence"/>
</dbReference>
<protein>
    <submittedName>
        <fullName evidence="1">Uncharacterized protein</fullName>
    </submittedName>
</protein>
<name>R9GLZ6_9SPHI</name>
<organism evidence="1 2">
    <name type="scientific">Arcticibacter svalbardensis MN12-7</name>
    <dbReference type="NCBI Taxonomy" id="1150600"/>
    <lineage>
        <taxon>Bacteria</taxon>
        <taxon>Pseudomonadati</taxon>
        <taxon>Bacteroidota</taxon>
        <taxon>Sphingobacteriia</taxon>
        <taxon>Sphingobacteriales</taxon>
        <taxon>Sphingobacteriaceae</taxon>
        <taxon>Arcticibacter</taxon>
    </lineage>
</organism>
<dbReference type="EMBL" id="AQPN01000145">
    <property type="protein sequence ID" value="EOR92738.1"/>
    <property type="molecule type" value="Genomic_DNA"/>
</dbReference>
<proteinExistence type="predicted"/>
<keyword evidence="2" id="KW-1185">Reference proteome</keyword>
<gene>
    <name evidence="1" type="ORF">ADIARSV_4250</name>
</gene>
<dbReference type="AlphaFoldDB" id="R9GLZ6"/>
<evidence type="ECO:0000313" key="2">
    <source>
        <dbReference type="Proteomes" id="UP000014174"/>
    </source>
</evidence>
<accession>R9GLZ6</accession>